<dbReference type="AlphaFoldDB" id="A0A5B8VM44"/>
<keyword evidence="2" id="KW-1185">Reference proteome</keyword>
<accession>A0A5B8VM44</accession>
<gene>
    <name evidence="1" type="ORF">FSB73_12650</name>
</gene>
<dbReference type="EMBL" id="CP042434">
    <property type="protein sequence ID" value="QEC72399.1"/>
    <property type="molecule type" value="Genomic_DNA"/>
</dbReference>
<dbReference type="Proteomes" id="UP000321291">
    <property type="component" value="Chromosome"/>
</dbReference>
<evidence type="ECO:0000313" key="1">
    <source>
        <dbReference type="EMBL" id="QEC72399.1"/>
    </source>
</evidence>
<dbReference type="InterPro" id="IPR011204">
    <property type="entry name" value="Virulence_RhuM-like"/>
</dbReference>
<proteinExistence type="predicted"/>
<dbReference type="KEGG" id="agi:FSB73_12650"/>
<organism evidence="1 2">
    <name type="scientific">Arachidicoccus ginsenosidivorans</name>
    <dbReference type="NCBI Taxonomy" id="496057"/>
    <lineage>
        <taxon>Bacteria</taxon>
        <taxon>Pseudomonadati</taxon>
        <taxon>Bacteroidota</taxon>
        <taxon>Chitinophagia</taxon>
        <taxon>Chitinophagales</taxon>
        <taxon>Chitinophagaceae</taxon>
        <taxon>Arachidicoccus</taxon>
    </lineage>
</organism>
<reference evidence="1 2" key="1">
    <citation type="journal article" date="2017" name="Int. J. Syst. Evol. Microbiol.">
        <title>Arachidicoccus ginsenosidivorans sp. nov., with ginsenoside-converting activity isolated from ginseng cultivating soil.</title>
        <authorList>
            <person name="Siddiqi M.Z."/>
            <person name="Aslam Z."/>
            <person name="Im W.T."/>
        </authorList>
    </citation>
    <scope>NUCLEOTIDE SEQUENCE [LARGE SCALE GENOMIC DNA]</scope>
    <source>
        <strain evidence="1 2">Gsoil 809</strain>
    </source>
</reference>
<evidence type="ECO:0000313" key="2">
    <source>
        <dbReference type="Proteomes" id="UP000321291"/>
    </source>
</evidence>
<name>A0A5B8VM44_9BACT</name>
<dbReference type="Pfam" id="PF13310">
    <property type="entry name" value="Virulence_RhuM"/>
    <property type="match status" value="1"/>
</dbReference>
<sequence>MEQIEADGKIRKMYQYNLDVIISVGYRANSRKATQFH</sequence>
<protein>
    <submittedName>
        <fullName evidence="1">Virulence RhuM family protein</fullName>
    </submittedName>
</protein>
<dbReference type="OrthoDB" id="9802752at2"/>